<feature type="chain" id="PRO_5015873954" description="PilY1 beta-propeller domain-containing protein" evidence="7">
    <location>
        <begin position="20"/>
        <end position="1160"/>
    </location>
</feature>
<sequence length="1160" mass="126834">MKKTLIIFLSILLPLNLLADDSEIYFSGNPDPSQGVLMFSIDNSISLNGRVKCEDQYLLRCPTRRDVLSESVRNLVDDIKGVTVAFTGFHGGRYPKGAVVFPRARVGERYCDEVECDVVIRREVVKGDSDAVESSTGDVSISSKLMGGEGEHYVGIHFSNFQAPQSTLVNSGELSFELQPGNYSIDIQIQDSKSTDAIQETHRNISNRWNDEQPTLSFSGVAEQAEDKYFNVHNLIQNHLNRNDWCAGQALTVLVKINTGSIASFENNQSTPPRFEIKLDRSVAGTCPKTAYRSYGEDLVEKVFSDEVDNYIYHGSSRGTYTVDAALEAFFYLTGRSVEYGRFRSDFLANQTLNRISHTDSYVGGDLTRNAACDDAHLSNSACIPEKISGRAVYKAASIGQCSKVRAVVVTDGELYSGVYDFPSYIPGAASCTGSFGQRAACQLRALTTYMGSVDQFPRIPGDQFIPTDIIGLDIETTAMRQVAEAGGGNFYFAQSVAGLTAAFDSISNQLLIDDSNVAFNVQVNAYNQLTTDDNIYFALFQPALGSRWQGNIKKYQYKNNNIVGQNNALAVGINGYNVSAKDFWASGSASSSTLSGGATSNFTKDRKVFVDLDPSQPLNHASNSIKADNKNLTADLLGVSSRLREKQIDWILGKDTEDYDQDKDVEELHQTMGGIVHSNLVVANYGANIQNAKPILFSATSDGFLHAFNAVTGQEEYVFIPKELLPQVNTVRENQESDERPHGIDGQLTTWYSDLDGNGYFNKGDASDLYLLFGLRRSGETYYALDISTHGQPSLHWKFSPKESGLGYFGQSWSKPQVLNIKINNEDRSLVLVSGGYDPANDTVLTTEKSKGAGLALIDIKSGNVVWSAGGYGVGALSEFDQMKYSIPATPRVLDLNSDGFIDRFYVGDLGGQLWRFDIHNGQTVGSLITGGVIAAVADPDTKHQRRRFFSTPDVSIEAGGQMINIAIGSGWASHPLDQDVNDKFYLIRDDISPKSASYTQVIESDLYDATSKIALSSNIGNVNLNKAKNNGWYLGFSNSGEKVVGESLTADGNVIFGTYIPSVDAENACSSVALGSAKTYLVSTSFANPIYDINDDNIVDLSDRFQQLQSSLLPSQPQLLLPGKGEPQLYLGTEKIFDDIEFSPNAVNRTFHSDSFGN</sequence>
<keyword evidence="6" id="KW-0281">Fimbrium</keyword>
<keyword evidence="10" id="KW-1185">Reference proteome</keyword>
<keyword evidence="3" id="KW-1029">Fimbrium biogenesis</keyword>
<dbReference type="Proteomes" id="UP000244906">
    <property type="component" value="Unassembled WGS sequence"/>
</dbReference>
<protein>
    <recommendedName>
        <fullName evidence="8">PilY1 beta-propeller domain-containing protein</fullName>
    </recommendedName>
</protein>
<accession>A0A2V1GZS9</accession>
<gene>
    <name evidence="9" type="ORF">DC094_07605</name>
</gene>
<dbReference type="Gene3D" id="2.130.10.10">
    <property type="entry name" value="YVTN repeat-like/Quinoprotein amine dehydrogenase"/>
    <property type="match status" value="1"/>
</dbReference>
<dbReference type="EMBL" id="QDDL01000002">
    <property type="protein sequence ID" value="PVZ70444.1"/>
    <property type="molecule type" value="Genomic_DNA"/>
</dbReference>
<evidence type="ECO:0000256" key="2">
    <source>
        <dbReference type="ARBA" id="ARBA00008387"/>
    </source>
</evidence>
<evidence type="ECO:0000256" key="1">
    <source>
        <dbReference type="ARBA" id="ARBA00004561"/>
    </source>
</evidence>
<evidence type="ECO:0000256" key="4">
    <source>
        <dbReference type="ARBA" id="ARBA00022723"/>
    </source>
</evidence>
<keyword evidence="4" id="KW-0479">Metal-binding</keyword>
<name>A0A2V1GZS9_9GAMM</name>
<organism evidence="9 10">
    <name type="scientific">Pelagibaculum spongiae</name>
    <dbReference type="NCBI Taxonomy" id="2080658"/>
    <lineage>
        <taxon>Bacteria</taxon>
        <taxon>Pseudomonadati</taxon>
        <taxon>Pseudomonadota</taxon>
        <taxon>Gammaproteobacteria</taxon>
        <taxon>Oceanospirillales</taxon>
        <taxon>Pelagibaculum</taxon>
    </lineage>
</organism>
<evidence type="ECO:0000313" key="10">
    <source>
        <dbReference type="Proteomes" id="UP000244906"/>
    </source>
</evidence>
<evidence type="ECO:0000256" key="7">
    <source>
        <dbReference type="SAM" id="SignalP"/>
    </source>
</evidence>
<dbReference type="InterPro" id="IPR015943">
    <property type="entry name" value="WD40/YVTN_repeat-like_dom_sf"/>
</dbReference>
<comment type="caution">
    <text evidence="9">The sequence shown here is derived from an EMBL/GenBank/DDBJ whole genome shotgun (WGS) entry which is preliminary data.</text>
</comment>
<dbReference type="GO" id="GO:0009289">
    <property type="term" value="C:pilus"/>
    <property type="evidence" value="ECO:0007669"/>
    <property type="project" value="UniProtKB-SubCell"/>
</dbReference>
<dbReference type="AlphaFoldDB" id="A0A2V1GZS9"/>
<evidence type="ECO:0000256" key="6">
    <source>
        <dbReference type="ARBA" id="ARBA00023263"/>
    </source>
</evidence>
<reference evidence="9 10" key="1">
    <citation type="submission" date="2018-04" db="EMBL/GenBank/DDBJ databases">
        <title>Thalassorhabdus spongiae gen. nov., sp. nov., isolated from a marine sponge in South-West Iceland.</title>
        <authorList>
            <person name="Knobloch S."/>
            <person name="Daussin A."/>
            <person name="Johannsson R."/>
            <person name="Marteinsson V.T."/>
        </authorList>
    </citation>
    <scope>NUCLEOTIDE SEQUENCE [LARGE SCALE GENOMIC DNA]</scope>
    <source>
        <strain evidence="9 10">Hp12</strain>
    </source>
</reference>
<comment type="subcellular location">
    <subcellularLocation>
        <location evidence="1">Fimbrium</location>
    </subcellularLocation>
</comment>
<dbReference type="GO" id="GO:0046872">
    <property type="term" value="F:metal ion binding"/>
    <property type="evidence" value="ECO:0007669"/>
    <property type="project" value="UniProtKB-KW"/>
</dbReference>
<feature type="domain" description="PilY1 beta-propeller" evidence="8">
    <location>
        <begin position="692"/>
        <end position="924"/>
    </location>
</feature>
<evidence type="ECO:0000313" key="9">
    <source>
        <dbReference type="EMBL" id="PVZ70444.1"/>
    </source>
</evidence>
<dbReference type="RefSeq" id="WP_116686517.1">
    <property type="nucleotide sequence ID" value="NZ_CAWNYD010000002.1"/>
</dbReference>
<proteinExistence type="inferred from homology"/>
<dbReference type="InterPro" id="IPR008707">
    <property type="entry name" value="B-propeller_PilY1"/>
</dbReference>
<evidence type="ECO:0000259" key="8">
    <source>
        <dbReference type="Pfam" id="PF05567"/>
    </source>
</evidence>
<dbReference type="Pfam" id="PF05567">
    <property type="entry name" value="T4P_PilY1"/>
    <property type="match status" value="1"/>
</dbReference>
<comment type="similarity">
    <text evidence="2">Belongs to the PilY1 family.</text>
</comment>
<dbReference type="SUPFAM" id="SSF50998">
    <property type="entry name" value="Quinoprotein alcohol dehydrogenase-like"/>
    <property type="match status" value="1"/>
</dbReference>
<evidence type="ECO:0000256" key="5">
    <source>
        <dbReference type="ARBA" id="ARBA00022837"/>
    </source>
</evidence>
<dbReference type="InterPro" id="IPR011047">
    <property type="entry name" value="Quinoprotein_ADH-like_sf"/>
</dbReference>
<keyword evidence="7" id="KW-0732">Signal</keyword>
<evidence type="ECO:0000256" key="3">
    <source>
        <dbReference type="ARBA" id="ARBA00022558"/>
    </source>
</evidence>
<dbReference type="OrthoDB" id="7156875at2"/>
<feature type="signal peptide" evidence="7">
    <location>
        <begin position="1"/>
        <end position="19"/>
    </location>
</feature>
<keyword evidence="5" id="KW-0106">Calcium</keyword>